<organism evidence="1 3">
    <name type="scientific">Clostridium neonatale</name>
    <dbReference type="NCBI Taxonomy" id="137838"/>
    <lineage>
        <taxon>Bacteria</taxon>
        <taxon>Bacillati</taxon>
        <taxon>Bacillota</taxon>
        <taxon>Clostridia</taxon>
        <taxon>Eubacteriales</taxon>
        <taxon>Clostridiaceae</taxon>
        <taxon>Clostridium</taxon>
    </lineage>
</organism>
<proteinExistence type="predicted"/>
<dbReference type="EMBL" id="CAMTCP010000061">
    <property type="protein sequence ID" value="CAI3545186.1"/>
    <property type="molecule type" value="Genomic_DNA"/>
</dbReference>
<name>A0AA86MH17_9CLOT</name>
<dbReference type="Proteomes" id="UP000789738">
    <property type="component" value="Unassembled WGS sequence"/>
</dbReference>
<evidence type="ECO:0000313" key="2">
    <source>
        <dbReference type="EMBL" id="CAI3545186.1"/>
    </source>
</evidence>
<gene>
    <name evidence="2" type="ORF">CNEO2_1550001</name>
    <name evidence="1" type="ORF">CNEO_10208</name>
</gene>
<reference evidence="2" key="2">
    <citation type="submission" date="2022-10" db="EMBL/GenBank/DDBJ databases">
        <authorList>
            <person name="Aires J."/>
            <person name="Mesa V."/>
        </authorList>
    </citation>
    <scope>NUCLEOTIDE SEQUENCE</scope>
    <source>
        <strain evidence="2">Clostridium neonatale JD116</strain>
    </source>
</reference>
<evidence type="ECO:0000313" key="1">
    <source>
        <dbReference type="EMBL" id="CAG9701683.1"/>
    </source>
</evidence>
<dbReference type="AlphaFoldDB" id="A0AA86MH17"/>
<dbReference type="EMBL" id="CAKJVE010000001">
    <property type="protein sequence ID" value="CAG9701683.1"/>
    <property type="molecule type" value="Genomic_DNA"/>
</dbReference>
<reference evidence="1" key="1">
    <citation type="submission" date="2021-10" db="EMBL/GenBank/DDBJ databases">
        <authorList>
            <person name="Mesa V."/>
        </authorList>
    </citation>
    <scope>NUCLEOTIDE SEQUENCE</scope>
    <source>
        <strain evidence="1">CC3_PB</strain>
    </source>
</reference>
<protein>
    <submittedName>
        <fullName evidence="1">Uncharacterized protein</fullName>
    </submittedName>
</protein>
<evidence type="ECO:0000313" key="3">
    <source>
        <dbReference type="Proteomes" id="UP000789738"/>
    </source>
</evidence>
<sequence>MNDFLLSFIFIGYPYLIKNTTNKKKNPKYYFGDIKKVR</sequence>
<accession>A0AA86MH17</accession>
<dbReference type="Proteomes" id="UP001189143">
    <property type="component" value="Unassembled WGS sequence"/>
</dbReference>
<comment type="caution">
    <text evidence="1">The sequence shown here is derived from an EMBL/GenBank/DDBJ whole genome shotgun (WGS) entry which is preliminary data.</text>
</comment>